<dbReference type="PANTHER" id="PTHR46637">
    <property type="entry name" value="TIS1421-TRANSPOSASE PROTEIN A"/>
    <property type="match status" value="1"/>
</dbReference>
<dbReference type="Pfam" id="PF13340">
    <property type="entry name" value="DUF4096"/>
    <property type="match status" value="1"/>
</dbReference>
<dbReference type="OrthoDB" id="9798237at2"/>
<keyword evidence="3" id="KW-1185">Reference proteome</keyword>
<evidence type="ECO:0000313" key="3">
    <source>
        <dbReference type="Proteomes" id="UP000297966"/>
    </source>
</evidence>
<proteinExistence type="predicted"/>
<dbReference type="InterPro" id="IPR025161">
    <property type="entry name" value="IS402-like_dom"/>
</dbReference>
<evidence type="ECO:0000313" key="2">
    <source>
        <dbReference type="EMBL" id="TFV51459.1"/>
    </source>
</evidence>
<feature type="domain" description="Insertion element IS402-like" evidence="1">
    <location>
        <begin position="2"/>
        <end position="42"/>
    </location>
</feature>
<evidence type="ECO:0000259" key="1">
    <source>
        <dbReference type="Pfam" id="PF13340"/>
    </source>
</evidence>
<dbReference type="PANTHER" id="PTHR46637:SF1">
    <property type="entry name" value="BLL5188 PROTEIN"/>
    <property type="match status" value="1"/>
</dbReference>
<dbReference type="Proteomes" id="UP000297966">
    <property type="component" value="Unassembled WGS sequence"/>
</dbReference>
<name>A0A4Y9M8D6_9BRAD</name>
<comment type="caution">
    <text evidence="2">The sequence shown here is derived from an EMBL/GenBank/DDBJ whole genome shotgun (WGS) entry which is preliminary data.</text>
</comment>
<protein>
    <submittedName>
        <fullName evidence="2">Transposase</fullName>
    </submittedName>
</protein>
<accession>A0A4Y9M8D6</accession>
<dbReference type="AlphaFoldDB" id="A0A4Y9M8D6"/>
<dbReference type="InterPro" id="IPR052909">
    <property type="entry name" value="Transposase_6_like"/>
</dbReference>
<sequence>MAALIVAVRHSSSWRELPESYGPRTTRYFDRWRRAGVWDRIMDALVAGCDAAVQRIDTSSSAPA</sequence>
<gene>
    <name evidence="2" type="ORF">E4K65_03210</name>
</gene>
<reference evidence="2 3" key="1">
    <citation type="submission" date="2019-03" db="EMBL/GenBank/DDBJ databases">
        <title>Bradyrhizobium diversity isolated from nodules of Chamaecrista fasciculata.</title>
        <authorList>
            <person name="Klepa M.S."/>
            <person name="Urquiaga M.O."/>
            <person name="Hungria M."/>
            <person name="Delamuta J.R."/>
        </authorList>
    </citation>
    <scope>NUCLEOTIDE SEQUENCE [LARGE SCALE GENOMIC DNA]</scope>
    <source>
        <strain evidence="2 3">CNPSo 3448</strain>
    </source>
</reference>
<organism evidence="2 3">
    <name type="scientific">Bradyrhizobium niftali</name>
    <dbReference type="NCBI Taxonomy" id="2560055"/>
    <lineage>
        <taxon>Bacteria</taxon>
        <taxon>Pseudomonadati</taxon>
        <taxon>Pseudomonadota</taxon>
        <taxon>Alphaproteobacteria</taxon>
        <taxon>Hyphomicrobiales</taxon>
        <taxon>Nitrobacteraceae</taxon>
        <taxon>Bradyrhizobium</taxon>
    </lineage>
</organism>
<dbReference type="EMBL" id="SPQT01000001">
    <property type="protein sequence ID" value="TFV51459.1"/>
    <property type="molecule type" value="Genomic_DNA"/>
</dbReference>